<feature type="region of interest" description="Disordered" evidence="2">
    <location>
        <begin position="315"/>
        <end position="449"/>
    </location>
</feature>
<dbReference type="SMART" id="SM00343">
    <property type="entry name" value="ZnF_C2HC"/>
    <property type="match status" value="9"/>
</dbReference>
<feature type="compositionally biased region" description="Low complexity" evidence="2">
    <location>
        <begin position="727"/>
        <end position="760"/>
    </location>
</feature>
<evidence type="ECO:0000256" key="2">
    <source>
        <dbReference type="SAM" id="MobiDB-lite"/>
    </source>
</evidence>
<dbReference type="GO" id="GO:0002218">
    <property type="term" value="P:activation of innate immune response"/>
    <property type="evidence" value="ECO:0007669"/>
    <property type="project" value="InterPro"/>
</dbReference>
<feature type="compositionally biased region" description="Polar residues" evidence="2">
    <location>
        <begin position="1101"/>
        <end position="1116"/>
    </location>
</feature>
<dbReference type="InterPro" id="IPR042509">
    <property type="entry name" value="ZCCHC3"/>
</dbReference>
<accession>A0AA47P8D1</accession>
<keyword evidence="1" id="KW-0862">Zinc</keyword>
<dbReference type="SUPFAM" id="SSF57756">
    <property type="entry name" value="Retrovirus zinc finger-like domains"/>
    <property type="match status" value="3"/>
</dbReference>
<evidence type="ECO:0000259" key="3">
    <source>
        <dbReference type="PROSITE" id="PS50158"/>
    </source>
</evidence>
<feature type="region of interest" description="Disordered" evidence="2">
    <location>
        <begin position="1"/>
        <end position="71"/>
    </location>
</feature>
<proteinExistence type="predicted"/>
<feature type="compositionally biased region" description="Polar residues" evidence="2">
    <location>
        <begin position="1199"/>
        <end position="1208"/>
    </location>
</feature>
<keyword evidence="5" id="KW-1185">Reference proteome</keyword>
<dbReference type="InterPro" id="IPR001878">
    <property type="entry name" value="Znf_CCHC"/>
</dbReference>
<feature type="compositionally biased region" description="Polar residues" evidence="2">
    <location>
        <begin position="708"/>
        <end position="723"/>
    </location>
</feature>
<feature type="compositionally biased region" description="Polar residues" evidence="2">
    <location>
        <begin position="30"/>
        <end position="39"/>
    </location>
</feature>
<dbReference type="InterPro" id="IPR057811">
    <property type="entry name" value="RBD_ZCCHC3_2nd"/>
</dbReference>
<keyword evidence="1" id="KW-0479">Metal-binding</keyword>
<feature type="compositionally biased region" description="Polar residues" evidence="2">
    <location>
        <begin position="315"/>
        <end position="330"/>
    </location>
</feature>
<dbReference type="InterPro" id="IPR036875">
    <property type="entry name" value="Znf_CCHC_sf"/>
</dbReference>
<feature type="compositionally biased region" description="Polar residues" evidence="2">
    <location>
        <begin position="806"/>
        <end position="815"/>
    </location>
</feature>
<name>A0AA47P8D1_MERPO</name>
<dbReference type="PROSITE" id="PS50158">
    <property type="entry name" value="ZF_CCHC"/>
    <property type="match status" value="3"/>
</dbReference>
<dbReference type="GO" id="GO:0003723">
    <property type="term" value="F:RNA binding"/>
    <property type="evidence" value="ECO:0007669"/>
    <property type="project" value="InterPro"/>
</dbReference>
<dbReference type="Gene3D" id="4.10.60.10">
    <property type="entry name" value="Zinc finger, CCHC-type"/>
    <property type="match status" value="3"/>
</dbReference>
<feature type="domain" description="CCHC-type" evidence="3">
    <location>
        <begin position="644"/>
        <end position="659"/>
    </location>
</feature>
<dbReference type="GO" id="GO:0003690">
    <property type="term" value="F:double-stranded DNA binding"/>
    <property type="evidence" value="ECO:0007669"/>
    <property type="project" value="InterPro"/>
</dbReference>
<feature type="compositionally biased region" description="Polar residues" evidence="2">
    <location>
        <begin position="413"/>
        <end position="422"/>
    </location>
</feature>
<evidence type="ECO:0000256" key="1">
    <source>
        <dbReference type="PROSITE-ProRule" id="PRU00047"/>
    </source>
</evidence>
<feature type="region of interest" description="Disordered" evidence="2">
    <location>
        <begin position="708"/>
        <end position="842"/>
    </location>
</feature>
<dbReference type="PANTHER" id="PTHR22639">
    <property type="entry name" value="GAG-RELATED PROTEIN"/>
    <property type="match status" value="1"/>
</dbReference>
<feature type="domain" description="CCHC-type" evidence="3">
    <location>
        <begin position="251"/>
        <end position="266"/>
    </location>
</feature>
<dbReference type="Pfam" id="PF23057">
    <property type="entry name" value="RBD_ZCCHC3_1st"/>
    <property type="match status" value="3"/>
</dbReference>
<dbReference type="InterPro" id="IPR057810">
    <property type="entry name" value="RBD_ZCCHC3_1st"/>
</dbReference>
<gene>
    <name evidence="4" type="primary">ZCCHC3_1</name>
    <name evidence="4" type="ORF">N1851_009079</name>
</gene>
<feature type="compositionally biased region" description="Polar residues" evidence="2">
    <location>
        <begin position="1159"/>
        <end position="1172"/>
    </location>
</feature>
<keyword evidence="1" id="KW-0863">Zinc-finger</keyword>
<dbReference type="GO" id="GO:0008270">
    <property type="term" value="F:zinc ion binding"/>
    <property type="evidence" value="ECO:0007669"/>
    <property type="project" value="UniProtKB-KW"/>
</dbReference>
<dbReference type="Proteomes" id="UP001174136">
    <property type="component" value="Unassembled WGS sequence"/>
</dbReference>
<feature type="region of interest" description="Disordered" evidence="2">
    <location>
        <begin position="1101"/>
        <end position="1236"/>
    </location>
</feature>
<dbReference type="EMBL" id="JAOPHQ010001582">
    <property type="protein sequence ID" value="KAK0150157.1"/>
    <property type="molecule type" value="Genomic_DNA"/>
</dbReference>
<feature type="region of interest" description="Disordered" evidence="2">
    <location>
        <begin position="1262"/>
        <end position="1284"/>
    </location>
</feature>
<feature type="compositionally biased region" description="Polar residues" evidence="2">
    <location>
        <begin position="766"/>
        <end position="779"/>
    </location>
</feature>
<evidence type="ECO:0000313" key="5">
    <source>
        <dbReference type="Proteomes" id="UP001174136"/>
    </source>
</evidence>
<feature type="compositionally biased region" description="Low complexity" evidence="2">
    <location>
        <begin position="1142"/>
        <end position="1153"/>
    </location>
</feature>
<organism evidence="4 5">
    <name type="scientific">Merluccius polli</name>
    <name type="common">Benguela hake</name>
    <name type="synonym">Merluccius cadenati</name>
    <dbReference type="NCBI Taxonomy" id="89951"/>
    <lineage>
        <taxon>Eukaryota</taxon>
        <taxon>Metazoa</taxon>
        <taxon>Chordata</taxon>
        <taxon>Craniata</taxon>
        <taxon>Vertebrata</taxon>
        <taxon>Euteleostomi</taxon>
        <taxon>Actinopterygii</taxon>
        <taxon>Neopterygii</taxon>
        <taxon>Teleostei</taxon>
        <taxon>Neoteleostei</taxon>
        <taxon>Acanthomorphata</taxon>
        <taxon>Zeiogadaria</taxon>
        <taxon>Gadariae</taxon>
        <taxon>Gadiformes</taxon>
        <taxon>Gadoidei</taxon>
        <taxon>Merlucciidae</taxon>
        <taxon>Merluccius</taxon>
    </lineage>
</organism>
<dbReference type="PANTHER" id="PTHR22639:SF3">
    <property type="entry name" value="ZINC FINGER CCHC DOMAIN-CONTAINING PROTEIN 3"/>
    <property type="match status" value="1"/>
</dbReference>
<reference evidence="4" key="1">
    <citation type="journal article" date="2023" name="Front. Mar. Sci.">
        <title>A new Merluccius polli reference genome to investigate the effects of global change in West African waters.</title>
        <authorList>
            <person name="Mateo J.L."/>
            <person name="Blanco-Fernandez C."/>
            <person name="Garcia-Vazquez E."/>
            <person name="Machado-Schiaffino G."/>
        </authorList>
    </citation>
    <scope>NUCLEOTIDE SEQUENCE</scope>
    <source>
        <strain evidence="4">C29</strain>
        <tissue evidence="4">Fin</tissue>
    </source>
</reference>
<feature type="compositionally biased region" description="Low complexity" evidence="2">
    <location>
        <begin position="334"/>
        <end position="367"/>
    </location>
</feature>
<evidence type="ECO:0000313" key="4">
    <source>
        <dbReference type="EMBL" id="KAK0150157.1"/>
    </source>
</evidence>
<dbReference type="Pfam" id="PF23058">
    <property type="entry name" value="RBD_ZCCHC3_2nd"/>
    <property type="match status" value="3"/>
</dbReference>
<feature type="compositionally biased region" description="Basic and acidic residues" evidence="2">
    <location>
        <begin position="1274"/>
        <end position="1284"/>
    </location>
</feature>
<feature type="compositionally biased region" description="Polar residues" evidence="2">
    <location>
        <begin position="373"/>
        <end position="386"/>
    </location>
</feature>
<protein>
    <submittedName>
        <fullName evidence="4">Zinc finger CCHC domain-containing protein 3</fullName>
    </submittedName>
</protein>
<comment type="caution">
    <text evidence="4">The sequence shown here is derived from an EMBL/GenBank/DDBJ whole genome shotgun (WGS) entry which is preliminary data.</text>
</comment>
<feature type="domain" description="CCHC-type" evidence="3">
    <location>
        <begin position="1037"/>
        <end position="1052"/>
    </location>
</feature>
<sequence>MVTISLGEESEGESSEATLPGAQPGKRTASELSSESQGASEKRGRAGSSDSPTVEESRVFPNNPPNTVSFLNTGMRRHHSVRFKLKPVNGSTTLISRLDFSRKLIQGTLKFNPNDLNCILTLPFNKGFDVSFRAATTLNEFWTRFEPVKDQFSAFEVERLNDNAMKTVIVRLFNETVNADDICLWLGRYCTVRAQATKVRDEDGIWNCAWRVPIQQWRDPHGYQGLKHLPSMIVLGENRGYIHYQGQPKLCRKCGEHGHLAEVCEKVVCGKCREIGHSFEECTNGRKCNLCGDSKHLFRDCPKSFANKVKQAKQTNVLTDQARPENSNLPPKTVIGGEVQGEAGEGEGPVVAPQSGEAELGGAAQTEGGAGENSPSDSDETGSMVTISLGEESEGESSEATLPGAQPGKRTASELSSESQGASEKRGRAGSSDSPTVEESRVFPNNPPNTVSFLNVALQSTPKDSTGMRRHHSVRFKLKPVNGSTTLISRLDFSRKLIQGTLKFNPNDLNCILTLPFNKGFDVSFRAATTLNEFWTRFEPVKDQFSAFEVERLNDNAMKTVIVRLFNETVNADDICLWLGRYCTVRAQATKVRDEDGIWNCAWRVPIQQWRDPHGYQGLKHLPSMIVLGENRGYIHYQGQPKLCRKCGEHGHLAEVCEKVVCGKCREIGHSFEECTNGRKCNLCGDSKHLFRDCPKSFANKVKQAKQTNVLTDQARPENSNLPPKTVIGGEVQGEAGEGEGPVVAPQSGEAELGGAAQTEGGAGENSPSDSDETGSMVTISLGEESEGESSEATLPGAQPGKRTASELSSESQGASEKRGRAGSSDSPTVEESRVFPNNPPNTVSFLNVALQSTPKDSTGMRRHHSVRFKLKPVNGSTTLISRLDFSRKLIQGTLKFNPNDLNCILTLPFNKGFDVSFRAATTLNEFWTRFEPVKDQFSAFEVERLNDNAMKTVIVRLFNETVNADDICLWLGRYCTVRAQATKVRDEDGIWNCAWRVPIQQWRDPHGYQGLKHLPSMIVLGENRGYIHYQGQPKLCRKCGEHGHLAEVCEKVVCGKCREIGHSFEECTNGRKCNLCGDSKHLFRDCPKSFANKVKQAKQTNVLTDQARPENSNLPPKTVIGGEVQGEAGRGEGPVVAPQSGEAELGGAAQAEGGAGENSPSDSDETGSMVTISLGEESEGESSEATLPGAQPGKRTASELSSESQGASEKRGRAGSSDSPTVEESRVFPNNPPNTVSFLNVALQSTPKDSVFDQTRVWQGDEAADLSPSPIGVKKELHSQSIG</sequence>